<dbReference type="Proteomes" id="UP001202328">
    <property type="component" value="Unassembled WGS sequence"/>
</dbReference>
<dbReference type="AlphaFoldDB" id="A0AAD4T1X3"/>
<dbReference type="EMBL" id="JAJJMB010005785">
    <property type="protein sequence ID" value="KAI3937288.1"/>
    <property type="molecule type" value="Genomic_DNA"/>
</dbReference>
<organism evidence="1 2">
    <name type="scientific">Papaver atlanticum</name>
    <dbReference type="NCBI Taxonomy" id="357466"/>
    <lineage>
        <taxon>Eukaryota</taxon>
        <taxon>Viridiplantae</taxon>
        <taxon>Streptophyta</taxon>
        <taxon>Embryophyta</taxon>
        <taxon>Tracheophyta</taxon>
        <taxon>Spermatophyta</taxon>
        <taxon>Magnoliopsida</taxon>
        <taxon>Ranunculales</taxon>
        <taxon>Papaveraceae</taxon>
        <taxon>Papaveroideae</taxon>
        <taxon>Papaver</taxon>
    </lineage>
</organism>
<dbReference type="InterPro" id="IPR027443">
    <property type="entry name" value="IPNS-like_sf"/>
</dbReference>
<dbReference type="PANTHER" id="PTHR48253:SF2">
    <property type="entry name" value="ISOPENICILLIN N SYNTHASE-LIKE FE(2+) 2OG DIOXYGENASE DOMAIN-CONTAINING PROTEIN"/>
    <property type="match status" value="1"/>
</dbReference>
<dbReference type="PANTHER" id="PTHR48253">
    <property type="match status" value="1"/>
</dbReference>
<proteinExistence type="predicted"/>
<accession>A0AAD4T1X3</accession>
<dbReference type="SUPFAM" id="SSF51197">
    <property type="entry name" value="Clavaminate synthase-like"/>
    <property type="match status" value="1"/>
</dbReference>
<sequence length="237" mass="26666">MDIEAEILEPFQLQYSDLIQFSSTSSDYSEEEISRLNSISKTILETLGPTGPGLLVVTGVPQGSQLRRDLLPFARQLALLNHHDRRRILKVGESADILSKGKLHSTLHSVCKPTKQDDLSRETFVVFLQPAWDKRFSISQLPIKSTISDSLRSNANEQKPDILSEEIHKIIPSLSSRLKDGITFAQFSHLTTKQYFGGNGMQSKRKRGNISMSNQKFLTGGEGIIQITHYSLHYIQK</sequence>
<comment type="caution">
    <text evidence="1">The sequence shown here is derived from an EMBL/GenBank/DDBJ whole genome shotgun (WGS) entry which is preliminary data.</text>
</comment>
<dbReference type="Gene3D" id="2.60.120.330">
    <property type="entry name" value="B-lactam Antibiotic, Isopenicillin N Synthase, Chain"/>
    <property type="match status" value="1"/>
</dbReference>
<evidence type="ECO:0000313" key="2">
    <source>
        <dbReference type="Proteomes" id="UP001202328"/>
    </source>
</evidence>
<protein>
    <submittedName>
        <fullName evidence="1">Uncharacterized protein</fullName>
    </submittedName>
</protein>
<name>A0AAD4T1X3_9MAGN</name>
<evidence type="ECO:0000313" key="1">
    <source>
        <dbReference type="EMBL" id="KAI3937288.1"/>
    </source>
</evidence>
<keyword evidence="2" id="KW-1185">Reference proteome</keyword>
<reference evidence="1" key="1">
    <citation type="submission" date="2022-04" db="EMBL/GenBank/DDBJ databases">
        <title>A functionally conserved STORR gene fusion in Papaver species that diverged 16.8 million years ago.</title>
        <authorList>
            <person name="Catania T."/>
        </authorList>
    </citation>
    <scope>NUCLEOTIDE SEQUENCE</scope>
    <source>
        <strain evidence="1">S-188037</strain>
    </source>
</reference>
<gene>
    <name evidence="1" type="ORF">MKW98_001859</name>
</gene>